<comment type="caution">
    <text evidence="2">The sequence shown here is derived from an EMBL/GenBank/DDBJ whole genome shotgun (WGS) entry which is preliminary data.</text>
</comment>
<dbReference type="AlphaFoldDB" id="A0ABD0XV20"/>
<dbReference type="EMBL" id="JAGEUA010000002">
    <property type="protein sequence ID" value="KAL1004986.1"/>
    <property type="molecule type" value="Genomic_DNA"/>
</dbReference>
<evidence type="ECO:0000313" key="2">
    <source>
        <dbReference type="EMBL" id="KAL1004986.1"/>
    </source>
</evidence>
<dbReference type="Pfam" id="PF16756">
    <property type="entry name" value="PALB2_WD40"/>
    <property type="match status" value="1"/>
</dbReference>
<dbReference type="InterPro" id="IPR015943">
    <property type="entry name" value="WD40/YVTN_repeat-like_dom_sf"/>
</dbReference>
<sequence>MSVWVLDAPTHWRPLHTWTFIQPVISVFPVPDAPGILCVTLGQLEIREARVLCCSSLSQVALCEGEFRTVVGLSSGRVVSSSYSADMPSIEVYTLSHDGRLQASRSLVSPTEHVHNLAPVEGQTDALIGTTNGGHLFIWNVRTGHLLRRVTLGDSFTDAACLHGYSLCGVLFVLLQHTSLLSLGQEDEQKGRAPFSLVAINPLNGVVALATRLCLPKDCVERLVEVDVQDSRVIGVFQSGSVCIWQLGSHHGQQGEWLPDLGCQLAHWGAQGTLLTAHISGDVFLYRHRPVYCKPL</sequence>
<name>A0ABD0XV20_UMBPY</name>
<dbReference type="Proteomes" id="UP001557470">
    <property type="component" value="Unassembled WGS sequence"/>
</dbReference>
<protein>
    <recommendedName>
        <fullName evidence="1">Partner and localiser of BRCA2 WD40 domain-containing protein</fullName>
    </recommendedName>
</protein>
<organism evidence="2 3">
    <name type="scientific">Umbra pygmaea</name>
    <name type="common">Eastern mudminnow</name>
    <dbReference type="NCBI Taxonomy" id="75934"/>
    <lineage>
        <taxon>Eukaryota</taxon>
        <taxon>Metazoa</taxon>
        <taxon>Chordata</taxon>
        <taxon>Craniata</taxon>
        <taxon>Vertebrata</taxon>
        <taxon>Euteleostomi</taxon>
        <taxon>Actinopterygii</taxon>
        <taxon>Neopterygii</taxon>
        <taxon>Teleostei</taxon>
        <taxon>Protacanthopterygii</taxon>
        <taxon>Esociformes</taxon>
        <taxon>Umbridae</taxon>
        <taxon>Umbra</taxon>
    </lineage>
</organism>
<dbReference type="PANTHER" id="PTHR14662:SF2">
    <property type="entry name" value="PARTNER AND LOCALIZER OF BRCA2"/>
    <property type="match status" value="1"/>
</dbReference>
<accession>A0ABD0XV20</accession>
<evidence type="ECO:0000259" key="1">
    <source>
        <dbReference type="Pfam" id="PF16756"/>
    </source>
</evidence>
<keyword evidence="3" id="KW-1185">Reference proteome</keyword>
<dbReference type="PANTHER" id="PTHR14662">
    <property type="entry name" value="PARTNER AND LOCALIZER OF BRCA2"/>
    <property type="match status" value="1"/>
</dbReference>
<reference evidence="2 3" key="1">
    <citation type="submission" date="2024-06" db="EMBL/GenBank/DDBJ databases">
        <authorList>
            <person name="Pan Q."/>
            <person name="Wen M."/>
            <person name="Jouanno E."/>
            <person name="Zahm M."/>
            <person name="Klopp C."/>
            <person name="Cabau C."/>
            <person name="Louis A."/>
            <person name="Berthelot C."/>
            <person name="Parey E."/>
            <person name="Roest Crollius H."/>
            <person name="Montfort J."/>
            <person name="Robinson-Rechavi M."/>
            <person name="Bouchez O."/>
            <person name="Lampietro C."/>
            <person name="Lopez Roques C."/>
            <person name="Donnadieu C."/>
            <person name="Postlethwait J."/>
            <person name="Bobe J."/>
            <person name="Verreycken H."/>
            <person name="Guiguen Y."/>
        </authorList>
    </citation>
    <scope>NUCLEOTIDE SEQUENCE [LARGE SCALE GENOMIC DNA]</scope>
    <source>
        <strain evidence="2">Up_M1</strain>
        <tissue evidence="2">Testis</tissue>
    </source>
</reference>
<proteinExistence type="predicted"/>
<dbReference type="InterPro" id="IPR031920">
    <property type="entry name" value="PALB2_WD40"/>
</dbReference>
<feature type="domain" description="Partner and localiser of BRCA2 WD40" evidence="1">
    <location>
        <begin position="2"/>
        <end position="287"/>
    </location>
</feature>
<dbReference type="Gene3D" id="2.130.10.10">
    <property type="entry name" value="YVTN repeat-like/Quinoprotein amine dehydrogenase"/>
    <property type="match status" value="1"/>
</dbReference>
<dbReference type="SUPFAM" id="SSF50978">
    <property type="entry name" value="WD40 repeat-like"/>
    <property type="match status" value="1"/>
</dbReference>
<dbReference type="InterPro" id="IPR036322">
    <property type="entry name" value="WD40_repeat_dom_sf"/>
</dbReference>
<evidence type="ECO:0000313" key="3">
    <source>
        <dbReference type="Proteomes" id="UP001557470"/>
    </source>
</evidence>
<gene>
    <name evidence="2" type="ORF">UPYG_G00053020</name>
</gene>
<dbReference type="InterPro" id="IPR042417">
    <property type="entry name" value="PALB2"/>
</dbReference>